<dbReference type="Proteomes" id="UP000323653">
    <property type="component" value="Chromosome"/>
</dbReference>
<organism evidence="1 2">
    <name type="scientific">Pedobacter aquae</name>
    <dbReference type="NCBI Taxonomy" id="2605747"/>
    <lineage>
        <taxon>Bacteria</taxon>
        <taxon>Pseudomonadati</taxon>
        <taxon>Bacteroidota</taxon>
        <taxon>Sphingobacteriia</taxon>
        <taxon>Sphingobacteriales</taxon>
        <taxon>Sphingobacteriaceae</taxon>
        <taxon>Pedobacter</taxon>
    </lineage>
</organism>
<dbReference type="RefSeq" id="WP_149075583.1">
    <property type="nucleotide sequence ID" value="NZ_CP043329.1"/>
</dbReference>
<sequence length="118" mass="13833">MGKEEQKNIQFHNKLSSNFREIHVDGAYGGITPRGYINLNFYAERFPIPKSTIYNIQENKLAEKIGEESKEGVMREYEFGIYLDFDTATDIYNFLGQKIKELESKRKENDTNIRQSEL</sequence>
<keyword evidence="2" id="KW-1185">Reference proteome</keyword>
<dbReference type="EMBL" id="CP043329">
    <property type="protein sequence ID" value="QEK52901.1"/>
    <property type="molecule type" value="Genomic_DNA"/>
</dbReference>
<dbReference type="KEGG" id="pej:FYC62_15395"/>
<dbReference type="AlphaFoldDB" id="A0A5C0VMQ4"/>
<gene>
    <name evidence="1" type="ORF">FYC62_15395</name>
</gene>
<proteinExistence type="predicted"/>
<evidence type="ECO:0000313" key="1">
    <source>
        <dbReference type="EMBL" id="QEK52901.1"/>
    </source>
</evidence>
<protein>
    <submittedName>
        <fullName evidence="1">Uncharacterized protein</fullName>
    </submittedName>
</protein>
<accession>A0A5C0VMQ4</accession>
<evidence type="ECO:0000313" key="2">
    <source>
        <dbReference type="Proteomes" id="UP000323653"/>
    </source>
</evidence>
<reference evidence="1 2" key="1">
    <citation type="submission" date="2019-08" db="EMBL/GenBank/DDBJ databases">
        <title>Pedobacter sp. nov., isolated from Han river, South Korea.</title>
        <authorList>
            <person name="Lee D.-H."/>
            <person name="Kim Y.-S."/>
            <person name="Hwang E.-M."/>
            <person name="Le Tran T.C."/>
            <person name="Cha C.-J."/>
        </authorList>
    </citation>
    <scope>NUCLEOTIDE SEQUENCE [LARGE SCALE GENOMIC DNA]</scope>
    <source>
        <strain evidence="1 2">CJ43</strain>
    </source>
</reference>
<name>A0A5C0VMQ4_9SPHI</name>